<name>A0ACC3BK99_PYRYE</name>
<keyword evidence="2" id="KW-1185">Reference proteome</keyword>
<sequence>MCAALTDDPLPLGGTATPRAGAAPSAAGVNSMDEGGMAPGRSPGSRPLLNLPPFTGSTTASEADRGSGAPAGDDQEGGVDRVFTQRDHSPPPSMWYPQVSQVLAEVSAIVERQDVSVLLDAADLFVCPVRDGVAPSDDGEGATAPAAQEGGWRQGGGRGDDGKEKGADGSPRSPVPDEADVRRLLDNEHLRMSHAPRADAALDSVHDVHGVTAAPARPRAGPAPSGSSADDVVIFSPELEPMARAVSGGASAGRSVADRGRPSARPQWRQGAQRDRSADSRWVAPLAAGGLRGRQGGSPADGGRAVRLSRQKDEHLPSPFALPAAIGDTHSMPSSPQGARVDRGAELPDLPALSLSSGIDQVERYGPTTAAVASRIVRAHGLPTRHSFAIPRPPSARRPRLHASYYAGVPPGVVERLGAGSDGTTSYYRLVWPGHTLTSDDSSGTPIIQNLSLSAFLDVTVSPTNDGRDMVVTLALRTLNFAVDGQLIEQTSRGSVLGYYVDRVRIQASANDPTTLVLDSTWPRASGRSIEVQREAGTSTNVEYGVNAGVEGPSPVASVSATTGRGKNVSEISSLTRPNWMWSSAVVPSGCAQSSAARWTWDMSTWADGSLYANDAVSLRGDAWPLLHPELVGEASIAPKWHQVRSRWRVHRAAGGYGGGNGPNDHVWPGTQWHSHNDATKREVARGTGGAFGSPPYRPPSPFPHHVSLTLMMEPRVRLRRRGRRNLRRPFSFLNRTLVQEWPPRTDPADARAQFLLRVDLPWEMADACAGGGTAAAGVPPRAVGRGSQRGGGGGGSSGE</sequence>
<proteinExistence type="predicted"/>
<organism evidence="1 2">
    <name type="scientific">Pyropia yezoensis</name>
    <name type="common">Susabi-nori</name>
    <name type="synonym">Porphyra yezoensis</name>
    <dbReference type="NCBI Taxonomy" id="2788"/>
    <lineage>
        <taxon>Eukaryota</taxon>
        <taxon>Rhodophyta</taxon>
        <taxon>Bangiophyceae</taxon>
        <taxon>Bangiales</taxon>
        <taxon>Bangiaceae</taxon>
        <taxon>Pyropia</taxon>
    </lineage>
</organism>
<gene>
    <name evidence="1" type="ORF">I4F81_000647</name>
</gene>
<accession>A0ACC3BK99</accession>
<reference evidence="1" key="1">
    <citation type="submission" date="2019-11" db="EMBL/GenBank/DDBJ databases">
        <title>Nori genome reveals adaptations in red seaweeds to the harsh intertidal environment.</title>
        <authorList>
            <person name="Wang D."/>
            <person name="Mao Y."/>
        </authorList>
    </citation>
    <scope>NUCLEOTIDE SEQUENCE</scope>
    <source>
        <tissue evidence="1">Gametophyte</tissue>
    </source>
</reference>
<comment type="caution">
    <text evidence="1">The sequence shown here is derived from an EMBL/GenBank/DDBJ whole genome shotgun (WGS) entry which is preliminary data.</text>
</comment>
<dbReference type="EMBL" id="CM020618">
    <property type="protein sequence ID" value="KAK1858033.1"/>
    <property type="molecule type" value="Genomic_DNA"/>
</dbReference>
<dbReference type="Proteomes" id="UP000798662">
    <property type="component" value="Chromosome 1"/>
</dbReference>
<evidence type="ECO:0000313" key="2">
    <source>
        <dbReference type="Proteomes" id="UP000798662"/>
    </source>
</evidence>
<protein>
    <submittedName>
        <fullName evidence="1">Uncharacterized protein</fullName>
    </submittedName>
</protein>
<evidence type="ECO:0000313" key="1">
    <source>
        <dbReference type="EMBL" id="KAK1858033.1"/>
    </source>
</evidence>